<sequence length="136" mass="16425">MKTPPNLDEEYDADDDDAFPMFMEGERFGELKLEVRMKFNSKHDFIEGRQINFRRNESYKVRAICKYKKEGCKWVAYASMNHEETCWQMKTFNNDYICTRRAKNRAVNRKWLASKLVKKIRKYLTSSMEKRLITSR</sequence>
<dbReference type="Proteomes" id="UP000289738">
    <property type="component" value="Chromosome B05"/>
</dbReference>
<name>A0A444Z5G5_ARAHY</name>
<evidence type="ECO:0008006" key="3">
    <source>
        <dbReference type="Google" id="ProtNLM"/>
    </source>
</evidence>
<keyword evidence="2" id="KW-1185">Reference proteome</keyword>
<dbReference type="EMBL" id="SDMP01000015">
    <property type="protein sequence ID" value="RYR09405.1"/>
    <property type="molecule type" value="Genomic_DNA"/>
</dbReference>
<comment type="caution">
    <text evidence="1">The sequence shown here is derived from an EMBL/GenBank/DDBJ whole genome shotgun (WGS) entry which is preliminary data.</text>
</comment>
<proteinExistence type="predicted"/>
<protein>
    <recommendedName>
        <fullName evidence="3">Transposase MuDR plant domain-containing protein</fullName>
    </recommendedName>
</protein>
<dbReference type="AlphaFoldDB" id="A0A444Z5G5"/>
<organism evidence="1 2">
    <name type="scientific">Arachis hypogaea</name>
    <name type="common">Peanut</name>
    <dbReference type="NCBI Taxonomy" id="3818"/>
    <lineage>
        <taxon>Eukaryota</taxon>
        <taxon>Viridiplantae</taxon>
        <taxon>Streptophyta</taxon>
        <taxon>Embryophyta</taxon>
        <taxon>Tracheophyta</taxon>
        <taxon>Spermatophyta</taxon>
        <taxon>Magnoliopsida</taxon>
        <taxon>eudicotyledons</taxon>
        <taxon>Gunneridae</taxon>
        <taxon>Pentapetalae</taxon>
        <taxon>rosids</taxon>
        <taxon>fabids</taxon>
        <taxon>Fabales</taxon>
        <taxon>Fabaceae</taxon>
        <taxon>Papilionoideae</taxon>
        <taxon>50 kb inversion clade</taxon>
        <taxon>dalbergioids sensu lato</taxon>
        <taxon>Dalbergieae</taxon>
        <taxon>Pterocarpus clade</taxon>
        <taxon>Arachis</taxon>
    </lineage>
</organism>
<evidence type="ECO:0000313" key="2">
    <source>
        <dbReference type="Proteomes" id="UP000289738"/>
    </source>
</evidence>
<accession>A0A444Z5G5</accession>
<evidence type="ECO:0000313" key="1">
    <source>
        <dbReference type="EMBL" id="RYR09405.1"/>
    </source>
</evidence>
<gene>
    <name evidence="1" type="ORF">Ahy_B05g077711</name>
</gene>
<reference evidence="1 2" key="1">
    <citation type="submission" date="2019-01" db="EMBL/GenBank/DDBJ databases">
        <title>Sequencing of cultivated peanut Arachis hypogaea provides insights into genome evolution and oil improvement.</title>
        <authorList>
            <person name="Chen X."/>
        </authorList>
    </citation>
    <scope>NUCLEOTIDE SEQUENCE [LARGE SCALE GENOMIC DNA]</scope>
    <source>
        <strain evidence="2">cv. Fuhuasheng</strain>
        <tissue evidence="1">Leaves</tissue>
    </source>
</reference>